<feature type="compositionally biased region" description="Acidic residues" evidence="1">
    <location>
        <begin position="333"/>
        <end position="344"/>
    </location>
</feature>
<feature type="compositionally biased region" description="Basic and acidic residues" evidence="1">
    <location>
        <begin position="424"/>
        <end position="441"/>
    </location>
</feature>
<feature type="region of interest" description="Disordered" evidence="1">
    <location>
        <begin position="244"/>
        <end position="268"/>
    </location>
</feature>
<feature type="compositionally biased region" description="Acidic residues" evidence="1">
    <location>
        <begin position="442"/>
        <end position="454"/>
    </location>
</feature>
<keyword evidence="2" id="KW-1185">Reference proteome</keyword>
<feature type="region of interest" description="Disordered" evidence="1">
    <location>
        <begin position="201"/>
        <end position="229"/>
    </location>
</feature>
<evidence type="ECO:0000313" key="3">
    <source>
        <dbReference type="WBParaSite" id="MBELARI_LOCUS5513"/>
    </source>
</evidence>
<reference evidence="3" key="1">
    <citation type="submission" date="2024-02" db="UniProtKB">
        <authorList>
            <consortium name="WormBaseParasite"/>
        </authorList>
    </citation>
    <scope>IDENTIFICATION</scope>
</reference>
<organism evidence="2 3">
    <name type="scientific">Mesorhabditis belari</name>
    <dbReference type="NCBI Taxonomy" id="2138241"/>
    <lineage>
        <taxon>Eukaryota</taxon>
        <taxon>Metazoa</taxon>
        <taxon>Ecdysozoa</taxon>
        <taxon>Nematoda</taxon>
        <taxon>Chromadorea</taxon>
        <taxon>Rhabditida</taxon>
        <taxon>Rhabditina</taxon>
        <taxon>Rhabditomorpha</taxon>
        <taxon>Rhabditoidea</taxon>
        <taxon>Rhabditidae</taxon>
        <taxon>Mesorhabditinae</taxon>
        <taxon>Mesorhabditis</taxon>
    </lineage>
</organism>
<dbReference type="AlphaFoldDB" id="A0AAF3FI35"/>
<feature type="region of interest" description="Disordered" evidence="1">
    <location>
        <begin position="16"/>
        <end position="84"/>
    </location>
</feature>
<proteinExistence type="predicted"/>
<feature type="compositionally biased region" description="Basic and acidic residues" evidence="1">
    <location>
        <begin position="312"/>
        <end position="332"/>
    </location>
</feature>
<feature type="compositionally biased region" description="Polar residues" evidence="1">
    <location>
        <begin position="36"/>
        <end position="48"/>
    </location>
</feature>
<feature type="compositionally biased region" description="Acidic residues" evidence="1">
    <location>
        <begin position="399"/>
        <end position="410"/>
    </location>
</feature>
<feature type="region of interest" description="Disordered" evidence="1">
    <location>
        <begin position="361"/>
        <end position="528"/>
    </location>
</feature>
<feature type="compositionally biased region" description="Low complexity" evidence="1">
    <location>
        <begin position="383"/>
        <end position="392"/>
    </location>
</feature>
<accession>A0AAF3FI35</accession>
<protein>
    <submittedName>
        <fullName evidence="3">Uncharacterized protein</fullName>
    </submittedName>
</protein>
<evidence type="ECO:0000313" key="2">
    <source>
        <dbReference type="Proteomes" id="UP000887575"/>
    </source>
</evidence>
<evidence type="ECO:0000256" key="1">
    <source>
        <dbReference type="SAM" id="MobiDB-lite"/>
    </source>
</evidence>
<feature type="compositionally biased region" description="Basic and acidic residues" evidence="1">
    <location>
        <begin position="361"/>
        <end position="376"/>
    </location>
</feature>
<sequence length="528" mass="59636">MMLISHHSVDGTLASQHLKKAASDETRSQPSPIPNPNSRSKQRSSNQHCYVIPIHPSTPSPLSPAPSLSHNDQQEPFVVPPKSSAPQEIQAEPVLADLLFTLRQLRMTQPDRHREAVERLRELEQELREAGAVCPPDPAVAEAVARALASATPGHDLQIRVNQSRHTTTTKTVYETETPGMLGLSADHIRTFHRQMLDSLASGTTSDSHVESGTTQKRETAEEGFTDEDGALVVSKRMTRLVTTTRSALPGESEAKESESPTESLGSVKDRIAIFESIAQEKETSPPKEIIVKKDDHLPVEIIVTPMTPTPRDFDEKHEETFEQKSLQKEEPVTSEEEVEEEDEHGNVRRVIRKKRITEKYTRTEFHIPGREGREAEIEEVEPVGVEESVVAQHGEPAESSEEEVEEEDEHGNVRRVLRKKRITEKYTRTEFHIPGRRTEFGDEAEEEEEEEEEKGEKQFQESPEPHLTETEDRQEKEVAPELKEVEESVKSAEIRVSPPASIYRESPSDEEERIEKRIAEKSFGRKT</sequence>
<dbReference type="WBParaSite" id="MBELARI_LOCUS5513">
    <property type="protein sequence ID" value="MBELARI_LOCUS5513"/>
    <property type="gene ID" value="MBELARI_LOCUS5513"/>
</dbReference>
<feature type="region of interest" description="Disordered" evidence="1">
    <location>
        <begin position="307"/>
        <end position="347"/>
    </location>
</feature>
<feature type="compositionally biased region" description="Polar residues" evidence="1">
    <location>
        <begin position="201"/>
        <end position="215"/>
    </location>
</feature>
<feature type="compositionally biased region" description="Basic residues" evidence="1">
    <location>
        <begin position="414"/>
        <end position="423"/>
    </location>
</feature>
<name>A0AAF3FI35_9BILA</name>
<dbReference type="Proteomes" id="UP000887575">
    <property type="component" value="Unassembled WGS sequence"/>
</dbReference>
<feature type="compositionally biased region" description="Basic and acidic residues" evidence="1">
    <location>
        <begin position="455"/>
        <end position="494"/>
    </location>
</feature>
<feature type="compositionally biased region" description="Basic and acidic residues" evidence="1">
    <location>
        <begin position="514"/>
        <end position="528"/>
    </location>
</feature>